<dbReference type="PANTHER" id="PTHR24166">
    <property type="entry name" value="ROLLING PEBBLES, ISOFORM B"/>
    <property type="match status" value="1"/>
</dbReference>
<keyword evidence="2 3" id="KW-0040">ANK repeat</keyword>
<dbReference type="InterPro" id="IPR002110">
    <property type="entry name" value="Ankyrin_rpt"/>
</dbReference>
<dbReference type="SMART" id="SM00248">
    <property type="entry name" value="ANK"/>
    <property type="match status" value="4"/>
</dbReference>
<accession>A0A813HVP0</accession>
<dbReference type="PANTHER" id="PTHR24166:SF52">
    <property type="entry name" value="ANKYRIN REPEAT DOMAIN-CONTAINING PROTEIN 65"/>
    <property type="match status" value="1"/>
</dbReference>
<dbReference type="SUPFAM" id="SSF48403">
    <property type="entry name" value="Ankyrin repeat"/>
    <property type="match status" value="1"/>
</dbReference>
<dbReference type="Pfam" id="PF12796">
    <property type="entry name" value="Ank_2"/>
    <property type="match status" value="2"/>
</dbReference>
<dbReference type="OrthoDB" id="194358at2759"/>
<dbReference type="PROSITE" id="PS50088">
    <property type="entry name" value="ANK_REPEAT"/>
    <property type="match status" value="1"/>
</dbReference>
<keyword evidence="5" id="KW-1185">Reference proteome</keyword>
<reference evidence="4" key="1">
    <citation type="submission" date="2021-02" db="EMBL/GenBank/DDBJ databases">
        <authorList>
            <person name="Dougan E. K."/>
            <person name="Rhodes N."/>
            <person name="Thang M."/>
            <person name="Chan C."/>
        </authorList>
    </citation>
    <scope>NUCLEOTIDE SEQUENCE</scope>
</reference>
<keyword evidence="1" id="KW-0677">Repeat</keyword>
<evidence type="ECO:0000256" key="2">
    <source>
        <dbReference type="ARBA" id="ARBA00023043"/>
    </source>
</evidence>
<name>A0A813HVP0_POLGL</name>
<proteinExistence type="predicted"/>
<feature type="non-terminal residue" evidence="4">
    <location>
        <position position="1"/>
    </location>
</feature>
<dbReference type="Gene3D" id="1.25.40.20">
    <property type="entry name" value="Ankyrin repeat-containing domain"/>
    <property type="match status" value="2"/>
</dbReference>
<organism evidence="4 5">
    <name type="scientific">Polarella glacialis</name>
    <name type="common">Dinoflagellate</name>
    <dbReference type="NCBI Taxonomy" id="89957"/>
    <lineage>
        <taxon>Eukaryota</taxon>
        <taxon>Sar</taxon>
        <taxon>Alveolata</taxon>
        <taxon>Dinophyceae</taxon>
        <taxon>Suessiales</taxon>
        <taxon>Suessiaceae</taxon>
        <taxon>Polarella</taxon>
    </lineage>
</organism>
<dbReference type="PROSITE" id="PS50297">
    <property type="entry name" value="ANK_REP_REGION"/>
    <property type="match status" value="1"/>
</dbReference>
<dbReference type="InterPro" id="IPR050889">
    <property type="entry name" value="Dendritic_Spine_Reg/Scaffold"/>
</dbReference>
<evidence type="ECO:0000313" key="5">
    <source>
        <dbReference type="Proteomes" id="UP000654075"/>
    </source>
</evidence>
<feature type="repeat" description="ANK" evidence="3">
    <location>
        <begin position="18"/>
        <end position="40"/>
    </location>
</feature>
<evidence type="ECO:0000256" key="1">
    <source>
        <dbReference type="ARBA" id="ARBA00022737"/>
    </source>
</evidence>
<evidence type="ECO:0000256" key="3">
    <source>
        <dbReference type="PROSITE-ProRule" id="PRU00023"/>
    </source>
</evidence>
<gene>
    <name evidence="4" type="ORF">PGLA1383_LOCUS56214</name>
</gene>
<comment type="caution">
    <text evidence="4">The sequence shown here is derived from an EMBL/GenBank/DDBJ whole genome shotgun (WGS) entry which is preliminary data.</text>
</comment>
<dbReference type="Proteomes" id="UP000654075">
    <property type="component" value="Unassembled WGS sequence"/>
</dbReference>
<evidence type="ECO:0000313" key="4">
    <source>
        <dbReference type="EMBL" id="CAE8641590.1"/>
    </source>
</evidence>
<dbReference type="EMBL" id="CAJNNV010032942">
    <property type="protein sequence ID" value="CAE8641590.1"/>
    <property type="molecule type" value="Genomic_DNA"/>
</dbReference>
<dbReference type="InterPro" id="IPR036770">
    <property type="entry name" value="Ankyrin_rpt-contain_sf"/>
</dbReference>
<dbReference type="AlphaFoldDB" id="A0A813HVP0"/>
<protein>
    <submittedName>
        <fullName evidence="4">Uncharacterized protein</fullName>
    </submittedName>
</protein>
<sequence length="192" mass="20495">VEKLVLREGGDVEGRDSDGLTPMMAAARAGQLKVIQRLLEIRSPSLNATDVLGRTALDHAVEAQSDEVVTFMTSDTSLLNFSRGLLPAVVRGDEEVVRALLDAAWATAGHCPAWANANMCDFRGASLLHCAVRLGSEGMLTLLLSQPSLKAHVNALDRYGRTALDAAEAQGRQDLAFMLRGKGGLPSTELED</sequence>
<dbReference type="OMA" id="WANANMC"/>